<feature type="compositionally biased region" description="Acidic residues" evidence="1">
    <location>
        <begin position="413"/>
        <end position="433"/>
    </location>
</feature>
<dbReference type="Proteomes" id="UP000036367">
    <property type="component" value="Unassembled WGS sequence"/>
</dbReference>
<feature type="region of interest" description="Disordered" evidence="1">
    <location>
        <begin position="399"/>
        <end position="445"/>
    </location>
</feature>
<evidence type="ECO:0000313" key="2">
    <source>
        <dbReference type="EMBL" id="KLU06189.1"/>
    </source>
</evidence>
<dbReference type="AlphaFoldDB" id="A0A0J1EKV3"/>
<keyword evidence="2" id="KW-0812">Transmembrane</keyword>
<accession>A0A0J1EKV3</accession>
<dbReference type="STRING" id="595434.RISK_002040"/>
<sequence>MFSKELSHRNRQKRGREPLGCDSLGSPQEPRFDTITAFDLSAVRVALIQLVIPFILATCSMKRVSLPVVSAQHYRGAVEGELWELRPAAVAGSFSARSQPTDDSPEAITKLAVSMLQTPADFPTVFEAIVPGDHVALAVDPNVPRISDVLRGVLALLGQANAGKVSVVLWNEADEALVTRLQQELDAVQANQTTLKPMKVEVVRHEPHRRENLRYIVADENAEAVYLAKDLVDADFTLPILSARSRDAINNVDPTGIFPLFADAATQHRYQIGSTTEPSEAAWLLGVQVMMLVSADAAGELGRLIAGTPDALRHELANLYASGETADQESWDRDESAITSDAISETVPTAEMVVAALDGDENSQTWANLARAAIAAGRHVTPAGTIVIWSQVRTPPGPVWLRELGQSPIGIESDPDQSDASQDNDEEEEDDSGTADLEPSNPAKLDQDTAFKSWDAETPLARQWSQLIADGHVLLHCQLDDDVVESLGMGVIHSIEELRTLGTRLSGAGVLRAAHYHTESIVAFSMTDEEVEP</sequence>
<feature type="region of interest" description="Disordered" evidence="1">
    <location>
        <begin position="1"/>
        <end position="26"/>
    </location>
</feature>
<gene>
    <name evidence="2" type="ORF">RISK_002040</name>
</gene>
<keyword evidence="3" id="KW-1185">Reference proteome</keyword>
<comment type="caution">
    <text evidence="2">The sequence shown here is derived from an EMBL/GenBank/DDBJ whole genome shotgun (WGS) entry which is preliminary data.</text>
</comment>
<organism evidence="2 3">
    <name type="scientific">Rhodopirellula islandica</name>
    <dbReference type="NCBI Taxonomy" id="595434"/>
    <lineage>
        <taxon>Bacteria</taxon>
        <taxon>Pseudomonadati</taxon>
        <taxon>Planctomycetota</taxon>
        <taxon>Planctomycetia</taxon>
        <taxon>Pirellulales</taxon>
        <taxon>Pirellulaceae</taxon>
        <taxon>Rhodopirellula</taxon>
    </lineage>
</organism>
<dbReference type="EMBL" id="LECT01000016">
    <property type="protein sequence ID" value="KLU06189.1"/>
    <property type="molecule type" value="Genomic_DNA"/>
</dbReference>
<reference evidence="2" key="1">
    <citation type="submission" date="2015-05" db="EMBL/GenBank/DDBJ databases">
        <title>Permanent draft genome of Rhodopirellula islandicus K833.</title>
        <authorList>
            <person name="Kizina J."/>
            <person name="Richter M."/>
            <person name="Glockner F.O."/>
            <person name="Harder J."/>
        </authorList>
    </citation>
    <scope>NUCLEOTIDE SEQUENCE [LARGE SCALE GENOMIC DNA]</scope>
    <source>
        <strain evidence="2">K833</strain>
    </source>
</reference>
<proteinExistence type="predicted"/>
<keyword evidence="2" id="KW-0472">Membrane</keyword>
<evidence type="ECO:0000256" key="1">
    <source>
        <dbReference type="SAM" id="MobiDB-lite"/>
    </source>
</evidence>
<protein>
    <submittedName>
        <fullName evidence="2">Transmembrane protein</fullName>
    </submittedName>
</protein>
<dbReference type="Gene3D" id="3.40.50.11440">
    <property type="match status" value="1"/>
</dbReference>
<dbReference type="PATRIC" id="fig|595434.4.peg.1955"/>
<name>A0A0J1EKV3_RHOIS</name>
<evidence type="ECO:0000313" key="3">
    <source>
        <dbReference type="Proteomes" id="UP000036367"/>
    </source>
</evidence>